<dbReference type="SUPFAM" id="SSF53335">
    <property type="entry name" value="S-adenosyl-L-methionine-dependent methyltransferases"/>
    <property type="match status" value="1"/>
</dbReference>
<protein>
    <submittedName>
        <fullName evidence="1">Methyltransferase type 11</fullName>
    </submittedName>
</protein>
<dbReference type="OrthoDB" id="9791944at2"/>
<dbReference type="HOGENOM" id="CLU_082047_0_0_7"/>
<dbReference type="EMBL" id="CP001089">
    <property type="protein sequence ID" value="ACD95673.1"/>
    <property type="molecule type" value="Genomic_DNA"/>
</dbReference>
<dbReference type="GO" id="GO:0008168">
    <property type="term" value="F:methyltransferase activity"/>
    <property type="evidence" value="ECO:0007669"/>
    <property type="project" value="UniProtKB-KW"/>
</dbReference>
<dbReference type="Proteomes" id="UP000002420">
    <property type="component" value="Chromosome"/>
</dbReference>
<dbReference type="KEGG" id="glo:Glov_1957"/>
<dbReference type="eggNOG" id="COG2227">
    <property type="taxonomic scope" value="Bacteria"/>
</dbReference>
<dbReference type="InterPro" id="IPR029063">
    <property type="entry name" value="SAM-dependent_MTases_sf"/>
</dbReference>
<keyword evidence="1" id="KW-0808">Transferase</keyword>
<dbReference type="AlphaFoldDB" id="B3E2L6"/>
<gene>
    <name evidence="1" type="ordered locus">Glov_1957</name>
</gene>
<dbReference type="GO" id="GO:0032259">
    <property type="term" value="P:methylation"/>
    <property type="evidence" value="ECO:0007669"/>
    <property type="project" value="UniProtKB-KW"/>
</dbReference>
<keyword evidence="1" id="KW-0489">Methyltransferase</keyword>
<dbReference type="Pfam" id="PF13489">
    <property type="entry name" value="Methyltransf_23"/>
    <property type="match status" value="1"/>
</dbReference>
<evidence type="ECO:0000313" key="2">
    <source>
        <dbReference type="Proteomes" id="UP000002420"/>
    </source>
</evidence>
<reference evidence="1 2" key="1">
    <citation type="submission" date="2008-05" db="EMBL/GenBank/DDBJ databases">
        <title>Complete sequence of chromosome of Geobacter lovleyi SZ.</title>
        <authorList>
            <consortium name="US DOE Joint Genome Institute"/>
            <person name="Lucas S."/>
            <person name="Copeland A."/>
            <person name="Lapidus A."/>
            <person name="Glavina del Rio T."/>
            <person name="Dalin E."/>
            <person name="Tice H."/>
            <person name="Bruce D."/>
            <person name="Goodwin L."/>
            <person name="Pitluck S."/>
            <person name="Chertkov O."/>
            <person name="Meincke L."/>
            <person name="Brettin T."/>
            <person name="Detter J.C."/>
            <person name="Han C."/>
            <person name="Tapia R."/>
            <person name="Kuske C.R."/>
            <person name="Schmutz J."/>
            <person name="Larimer F."/>
            <person name="Land M."/>
            <person name="Hauser L."/>
            <person name="Kyrpides N."/>
            <person name="Mikhailova N."/>
            <person name="Sung Y."/>
            <person name="Fletcher K.E."/>
            <person name="Ritalahti K.M."/>
            <person name="Loeffler F.E."/>
            <person name="Richardson P."/>
        </authorList>
    </citation>
    <scope>NUCLEOTIDE SEQUENCE [LARGE SCALE GENOMIC DNA]</scope>
    <source>
        <strain evidence="2">ATCC BAA-1151 / DSM 17278 / SZ</strain>
    </source>
</reference>
<sequence length="263" mass="30250">MPIPCKICQAPTSLAFTAKVLNRYDALYYQCPACGFLFANDPHWLAESYKQPITSSDTGILTRNLHCVRIMGALLKLCFAPSGIFADYGGGYGIFVRMMRDKGFNFYRDDKYCTNLFANGFDTAESNNDRFDLITAFELFEHWISPAHELEYLFQKTDTVIFTTELLPTPLPRPDTWWYYGFEHGQHISFYMPLALEKLAAQFGLTYYHAGGFHLFTRCKPLLLKFRFYLATNPYFALLGELLLRRKSLANTDFNQLTGNTIT</sequence>
<dbReference type="Gene3D" id="3.40.50.150">
    <property type="entry name" value="Vaccinia Virus protein VP39"/>
    <property type="match status" value="1"/>
</dbReference>
<organism evidence="1 2">
    <name type="scientific">Trichlorobacter lovleyi (strain ATCC BAA-1151 / DSM 17278 / SZ)</name>
    <name type="common">Geobacter lovleyi</name>
    <dbReference type="NCBI Taxonomy" id="398767"/>
    <lineage>
        <taxon>Bacteria</taxon>
        <taxon>Pseudomonadati</taxon>
        <taxon>Thermodesulfobacteriota</taxon>
        <taxon>Desulfuromonadia</taxon>
        <taxon>Geobacterales</taxon>
        <taxon>Geobacteraceae</taxon>
        <taxon>Trichlorobacter</taxon>
    </lineage>
</organism>
<keyword evidence="2" id="KW-1185">Reference proteome</keyword>
<accession>B3E2L6</accession>
<evidence type="ECO:0000313" key="1">
    <source>
        <dbReference type="EMBL" id="ACD95673.1"/>
    </source>
</evidence>
<name>B3E2L6_TRIL1</name>
<dbReference type="STRING" id="398767.Glov_1957"/>
<proteinExistence type="predicted"/>